<evidence type="ECO:0000313" key="2">
    <source>
        <dbReference type="Proteomes" id="UP000660611"/>
    </source>
</evidence>
<evidence type="ECO:0000313" key="1">
    <source>
        <dbReference type="EMBL" id="GIG43732.1"/>
    </source>
</evidence>
<dbReference type="RefSeq" id="WP_203845588.1">
    <property type="nucleotide sequence ID" value="NZ_BAAAVW010000006.1"/>
</dbReference>
<dbReference type="EMBL" id="BONQ01000026">
    <property type="protein sequence ID" value="GIG43732.1"/>
    <property type="molecule type" value="Genomic_DNA"/>
</dbReference>
<accession>A0A919PGG4</accession>
<comment type="caution">
    <text evidence="1">The sequence shown here is derived from an EMBL/GenBank/DDBJ whole genome shotgun (WGS) entry which is preliminary data.</text>
</comment>
<name>A0A919PGG4_9ACTN</name>
<dbReference type="AlphaFoldDB" id="A0A919PGG4"/>
<reference evidence="1" key="1">
    <citation type="submission" date="2021-01" db="EMBL/GenBank/DDBJ databases">
        <title>Whole genome shotgun sequence of Dactylosporangium siamense NBRC 106093.</title>
        <authorList>
            <person name="Komaki H."/>
            <person name="Tamura T."/>
        </authorList>
    </citation>
    <scope>NUCLEOTIDE SEQUENCE</scope>
    <source>
        <strain evidence="1">NBRC 106093</strain>
    </source>
</reference>
<keyword evidence="2" id="KW-1185">Reference proteome</keyword>
<proteinExistence type="predicted"/>
<protein>
    <recommendedName>
        <fullName evidence="3">HTH cro/C1-type domain-containing protein</fullName>
    </recommendedName>
</protein>
<organism evidence="1 2">
    <name type="scientific">Dactylosporangium siamense</name>
    <dbReference type="NCBI Taxonomy" id="685454"/>
    <lineage>
        <taxon>Bacteria</taxon>
        <taxon>Bacillati</taxon>
        <taxon>Actinomycetota</taxon>
        <taxon>Actinomycetes</taxon>
        <taxon>Micromonosporales</taxon>
        <taxon>Micromonosporaceae</taxon>
        <taxon>Dactylosporangium</taxon>
    </lineage>
</organism>
<evidence type="ECO:0008006" key="3">
    <source>
        <dbReference type="Google" id="ProtNLM"/>
    </source>
</evidence>
<sequence length="269" mass="29455">MTDRGFVVPEPLPFAAALTRLLANRSLDVSDLARSAGLRTDRVAALLAGATPDAWQLRHMAAALHLHAADLFAIAGRPVPADLLPLERPHPSRTFADIAMDAHQLDDAGRDEVRAFIHALPTGTADLTRSWVTDRRHDRFRGVGGLVGRFLAHRNILSNQVRCLAHLTHADMYVSQSTIYMLTVGRVPYRPRYVLGLATLLAMRADDLAAVLRAPLPTGSPAPCRHALDAAALLPLLVRYPAAQVAKVADLTRRLTEDHNRAAHRYPWA</sequence>
<gene>
    <name evidence="1" type="ORF">Dsi01nite_017730</name>
</gene>
<dbReference type="Proteomes" id="UP000660611">
    <property type="component" value="Unassembled WGS sequence"/>
</dbReference>